<dbReference type="GO" id="GO:0007030">
    <property type="term" value="P:Golgi organization"/>
    <property type="evidence" value="ECO:0007669"/>
    <property type="project" value="TreeGrafter"/>
</dbReference>
<evidence type="ECO:0000313" key="7">
    <source>
        <dbReference type="Proteomes" id="UP000218231"/>
    </source>
</evidence>
<dbReference type="EMBL" id="LIAE01008913">
    <property type="protein sequence ID" value="PAV71829.1"/>
    <property type="molecule type" value="Genomic_DNA"/>
</dbReference>
<dbReference type="GO" id="GO:0006888">
    <property type="term" value="P:endoplasmic reticulum to Golgi vesicle-mediated transport"/>
    <property type="evidence" value="ECO:0007669"/>
    <property type="project" value="TreeGrafter"/>
</dbReference>
<name>A0A2A2KDD9_9BILA</name>
<organism evidence="6 7">
    <name type="scientific">Diploscapter pachys</name>
    <dbReference type="NCBI Taxonomy" id="2018661"/>
    <lineage>
        <taxon>Eukaryota</taxon>
        <taxon>Metazoa</taxon>
        <taxon>Ecdysozoa</taxon>
        <taxon>Nematoda</taxon>
        <taxon>Chromadorea</taxon>
        <taxon>Rhabditida</taxon>
        <taxon>Rhabditina</taxon>
        <taxon>Rhabditomorpha</taxon>
        <taxon>Rhabditoidea</taxon>
        <taxon>Rhabditidae</taxon>
        <taxon>Diploscapter</taxon>
    </lineage>
</organism>
<keyword evidence="3 4" id="KW-0175">Coiled coil</keyword>
<feature type="coiled-coil region" evidence="4">
    <location>
        <begin position="1026"/>
        <end position="1085"/>
    </location>
</feature>
<dbReference type="STRING" id="2018661.A0A2A2KDD9"/>
<proteinExistence type="predicted"/>
<dbReference type="Proteomes" id="UP000218231">
    <property type="component" value="Unassembled WGS sequence"/>
</dbReference>
<feature type="coiled-coil region" evidence="4">
    <location>
        <begin position="1164"/>
        <end position="1233"/>
    </location>
</feature>
<comment type="caution">
    <text evidence="6">The sequence shown here is derived from an EMBL/GenBank/DDBJ whole genome shotgun (WGS) entry which is preliminary data.</text>
</comment>
<gene>
    <name evidence="6" type="ORF">WR25_26454</name>
</gene>
<comment type="subcellular location">
    <subcellularLocation>
        <location evidence="1">Golgi apparatus</location>
    </subcellularLocation>
</comment>
<evidence type="ECO:0008006" key="8">
    <source>
        <dbReference type="Google" id="ProtNLM"/>
    </source>
</evidence>
<feature type="coiled-coil region" evidence="4">
    <location>
        <begin position="34"/>
        <end position="651"/>
    </location>
</feature>
<feature type="region of interest" description="Disordered" evidence="5">
    <location>
        <begin position="760"/>
        <end position="786"/>
    </location>
</feature>
<evidence type="ECO:0000256" key="3">
    <source>
        <dbReference type="ARBA" id="ARBA00023054"/>
    </source>
</evidence>
<evidence type="ECO:0000256" key="5">
    <source>
        <dbReference type="SAM" id="MobiDB-lite"/>
    </source>
</evidence>
<dbReference type="GO" id="GO:0031267">
    <property type="term" value="F:small GTPase binding"/>
    <property type="evidence" value="ECO:0007669"/>
    <property type="project" value="TreeGrafter"/>
</dbReference>
<feature type="compositionally biased region" description="Polar residues" evidence="5">
    <location>
        <begin position="1342"/>
        <end position="1365"/>
    </location>
</feature>
<evidence type="ECO:0000313" key="6">
    <source>
        <dbReference type="EMBL" id="PAV71829.1"/>
    </source>
</evidence>
<protein>
    <recommendedName>
        <fullName evidence="8">GRIP domain-containing protein</fullName>
    </recommendedName>
</protein>
<accession>A0A2A2KDD9</accession>
<sequence>MSNWLRNIQGQLQDFAQEVLTEATQEVEDPQSELQVANKKATDAERALELEKQNVARLEERLKEAEEKIQDAHEEMSTIQEKLNFMVNTRDEEIKKLRTELEQQSHNRSSWDSDGDDHEIEILKQKVADLTKEVQHWKGLAQNESSKSQSSAEVEKFEEFRRKKEKEIAALIQQHEQNINEMKEAYEERINSMQGAASSSTSNADLLDAVLLEKEELLEAKKKLEEMVRSKNYDDKEKPVMLDFMERSSGTSNSDDIEERLKAAETEVERMREEMKQVEQEHEEEVKQLKLQNKELVNAYNELNTECEVLKEFQNQHNVRNHQELLIKIDHLKANLIEYEEKYEMCKLEHSETVRQLEKLGADFDRLRGEVSETKARGSDSDAALQEEVEKLRVALETSREERERLRTDVDRFRDAVADIDSELDSLRDANKRLLEENAVMAQSLTNYDSTVKDTLSNSERDLAEFRTEFKKLQQGHREESEALLKVNEELKSEIESLRNRNRLLAEESMLVKEVNAQLKKMEEGGNQRDALMEEKMNLLEEHNSELAREMSNLNEKLSEAEKKVEERERQIQEVERARDELKVKLDEFGDNTSRNNETDEEKDRLREAIVELEKTNEALRVQEVDDREKRSQLEEKHKLLEEELSSKEASLLRSMERLAELEGQVQEGEYLKSEFERIKLELAAKEESLLASMERLSLLENEEQDADLEKDAEIKRLEQELANKELTFQAKINEMSQIQASAQEADMWKEEAEQLREMLREKESKELDSPPSKEHQTNLEKKEKEVEELKSEIERLKEELTEKELNLSAYLNQIITLEASAQEAEQLRQMIREQESNFAQPDEHLAELGRKEQESQLLKVEIERLKQELTNKEINLQASSEQFAGIAEKEQEMELLKAEFERIKEELAKKEANLLQAMERLAELEVKNQEAELLKNEIERLQGELAEIGQQREEMQVKWQHHEQATAAQTGDAERMRAEIEATRQENEQLKGAILQKHEESTMYYNKLQEISMQMEQLRAQSGDVDQLQQQLKENAELREKQDRELLRLKEHLILVEETSTKEAIEAEQRETNLRDLVAELQKTHNATATGANESSQMYEAQLVDLRGRLEFVERSAASWKSQFETEKQLHSQAQEALSSLQGVVKELSTDHEKESAMASHRNIELQARLQEETKQIAHLNSELERIGLDKQAVEEEIEKIRQEAKRANDTIRELEEQNAALCASRKDEEKTRKSGYKIDDEVLRQLMLNYFTAAADHRPEIALLIASLMEFPKEDVDKIKLAFRYSIIPTGSPFRAGLSLADQFVRFLENESVSAENAPSLPAPTDQARIRGPTPDPPQQLAQPSPGRTATSDNNTGSHTSTTPQPPVESSVAALDNLLR</sequence>
<keyword evidence="7" id="KW-1185">Reference proteome</keyword>
<keyword evidence="2" id="KW-0333">Golgi apparatus</keyword>
<dbReference type="PANTHER" id="PTHR18921:SF2">
    <property type="entry name" value="THYROID RECEPTOR-INTERACTING PROTEIN 11"/>
    <property type="match status" value="1"/>
</dbReference>
<dbReference type="GO" id="GO:0005794">
    <property type="term" value="C:Golgi apparatus"/>
    <property type="evidence" value="ECO:0007669"/>
    <property type="project" value="UniProtKB-SubCell"/>
</dbReference>
<feature type="region of interest" description="Disordered" evidence="5">
    <location>
        <begin position="1315"/>
        <end position="1382"/>
    </location>
</feature>
<evidence type="ECO:0000256" key="2">
    <source>
        <dbReference type="ARBA" id="ARBA00023034"/>
    </source>
</evidence>
<dbReference type="OrthoDB" id="425925at2759"/>
<evidence type="ECO:0000256" key="4">
    <source>
        <dbReference type="SAM" id="Coils"/>
    </source>
</evidence>
<dbReference type="PANTHER" id="PTHR18921">
    <property type="entry name" value="MYOSIN HEAVY CHAIN - RELATED"/>
    <property type="match status" value="1"/>
</dbReference>
<evidence type="ECO:0000256" key="1">
    <source>
        <dbReference type="ARBA" id="ARBA00004555"/>
    </source>
</evidence>
<reference evidence="6 7" key="1">
    <citation type="journal article" date="2017" name="Curr. Biol.">
        <title>Genome architecture and evolution of a unichromosomal asexual nematode.</title>
        <authorList>
            <person name="Fradin H."/>
            <person name="Zegar C."/>
            <person name="Gutwein M."/>
            <person name="Lucas J."/>
            <person name="Kovtun M."/>
            <person name="Corcoran D."/>
            <person name="Baugh L.R."/>
            <person name="Kiontke K."/>
            <person name="Gunsalus K."/>
            <person name="Fitch D.H."/>
            <person name="Piano F."/>
        </authorList>
    </citation>
    <scope>NUCLEOTIDE SEQUENCE [LARGE SCALE GENOMIC DNA]</scope>
    <source>
        <strain evidence="6">PF1309</strain>
    </source>
</reference>